<proteinExistence type="predicted"/>
<name>A0A9P6VN16_9HELO</name>
<dbReference type="AlphaFoldDB" id="A0A9P6VN16"/>
<accession>A0A9P6VN16</accession>
<dbReference type="SUPFAM" id="SSF54928">
    <property type="entry name" value="RNA-binding domain, RBD"/>
    <property type="match status" value="2"/>
</dbReference>
<dbReference type="OrthoDB" id="410044at2759"/>
<gene>
    <name evidence="4" type="ORF">D0Z07_3201</name>
</gene>
<dbReference type="SMART" id="SM00360">
    <property type="entry name" value="RRM"/>
    <property type="match status" value="2"/>
</dbReference>
<evidence type="ECO:0000313" key="4">
    <source>
        <dbReference type="EMBL" id="KAG0650575.1"/>
    </source>
</evidence>
<feature type="domain" description="RRM" evidence="3">
    <location>
        <begin position="352"/>
        <end position="433"/>
    </location>
</feature>
<organism evidence="4 5">
    <name type="scientific">Hyphodiscus hymeniophilus</name>
    <dbReference type="NCBI Taxonomy" id="353542"/>
    <lineage>
        <taxon>Eukaryota</taxon>
        <taxon>Fungi</taxon>
        <taxon>Dikarya</taxon>
        <taxon>Ascomycota</taxon>
        <taxon>Pezizomycotina</taxon>
        <taxon>Leotiomycetes</taxon>
        <taxon>Helotiales</taxon>
        <taxon>Hyphodiscaceae</taxon>
        <taxon>Hyphodiscus</taxon>
    </lineage>
</organism>
<dbReference type="FunFam" id="3.30.70.330:FF:000736">
    <property type="entry name" value="Polyadenylate-binding protein, putative"/>
    <property type="match status" value="1"/>
</dbReference>
<dbReference type="GO" id="GO:0003723">
    <property type="term" value="F:RNA binding"/>
    <property type="evidence" value="ECO:0007669"/>
    <property type="project" value="UniProtKB-UniRule"/>
</dbReference>
<dbReference type="PANTHER" id="PTHR15241">
    <property type="entry name" value="TRANSFORMER-2-RELATED"/>
    <property type="match status" value="1"/>
</dbReference>
<dbReference type="Proteomes" id="UP000785200">
    <property type="component" value="Unassembled WGS sequence"/>
</dbReference>
<dbReference type="InterPro" id="IPR000504">
    <property type="entry name" value="RRM_dom"/>
</dbReference>
<keyword evidence="5" id="KW-1185">Reference proteome</keyword>
<evidence type="ECO:0000259" key="3">
    <source>
        <dbReference type="PROSITE" id="PS50102"/>
    </source>
</evidence>
<dbReference type="PANTHER" id="PTHR15241:SF304">
    <property type="entry name" value="RRM DOMAIN-CONTAINING PROTEIN"/>
    <property type="match status" value="1"/>
</dbReference>
<feature type="compositionally biased region" description="Low complexity" evidence="2">
    <location>
        <begin position="450"/>
        <end position="475"/>
    </location>
</feature>
<evidence type="ECO:0000313" key="5">
    <source>
        <dbReference type="Proteomes" id="UP000785200"/>
    </source>
</evidence>
<dbReference type="Pfam" id="PF00076">
    <property type="entry name" value="RRM_1"/>
    <property type="match status" value="2"/>
</dbReference>
<evidence type="ECO:0000256" key="1">
    <source>
        <dbReference type="PROSITE-ProRule" id="PRU00176"/>
    </source>
</evidence>
<sequence length="644" mass="69838">MVKVYLEGSLNAVLANIVGQLSLNGDEQAINVTTGASGTYASVATVSKTGYTPSTERYTPPFNRPFAGRVENDDVFQDDVYQATTPSRRSAFSATPSGGSNDRREIIKRSKNWRSGSSSDSDDESVGFSPALNRGTARRLSFGGNTPMVVRADEAQGVYPPSCCVFVANLLQTEGEETLQMAVTQVFREFGPVFVKIRRDAKQMPFAFCQYTTSEHADRAIKEGRGRLIKGRPCRCEKAKAHRLFFVERKFGPVPTPTEVRHLLDTYGEIEFCYTASHVERTALNLNEGVILQFKLYDDGQNAQSAFRNHDMWKLVAIAGMNSSARGAINVRNLIATDTARAYLSRYETDRRSIFVGNLPAGVTEDSIKKLFEPYGSIEEILLRETSSKFEPFDRVYFAFIQFESVMAVSSILAVKTGFVLEGRSLRISQKDSENGGPKRTTRSSLATQSGSSSYAYPSPASATHSPPAHGSAASPMSMAPPAYGASPYAWAPYGSPCNYYPGNVYSDGQHFFQPPSYPAYYSYPASPAYNTTSPTTAQAYPGSPAYNTTAPTTAHAGDSPAATQSYYGAYPSYPAYPYSPQPYWGASGPTAAAQPYASPAAYPPVYSAYSPPVASSTVADDRSATPTPVGHDAVIAEDILVSH</sequence>
<comment type="caution">
    <text evidence="4">The sequence shown here is derived from an EMBL/GenBank/DDBJ whole genome shotgun (WGS) entry which is preliminary data.</text>
</comment>
<dbReference type="EMBL" id="VNKQ01000006">
    <property type="protein sequence ID" value="KAG0650575.1"/>
    <property type="molecule type" value="Genomic_DNA"/>
</dbReference>
<feature type="compositionally biased region" description="Polar residues" evidence="2">
    <location>
        <begin position="86"/>
        <end position="100"/>
    </location>
</feature>
<evidence type="ECO:0000256" key="2">
    <source>
        <dbReference type="SAM" id="MobiDB-lite"/>
    </source>
</evidence>
<keyword evidence="1" id="KW-0694">RNA-binding</keyword>
<dbReference type="InterPro" id="IPR012677">
    <property type="entry name" value="Nucleotide-bd_a/b_plait_sf"/>
</dbReference>
<reference evidence="4" key="1">
    <citation type="submission" date="2019-07" db="EMBL/GenBank/DDBJ databases">
        <title>Hyphodiscus hymeniophilus genome sequencing and assembly.</title>
        <authorList>
            <person name="Kramer G."/>
            <person name="Nodwell J."/>
        </authorList>
    </citation>
    <scope>NUCLEOTIDE SEQUENCE</scope>
    <source>
        <strain evidence="4">ATCC 34498</strain>
    </source>
</reference>
<dbReference type="InterPro" id="IPR035979">
    <property type="entry name" value="RBD_domain_sf"/>
</dbReference>
<feature type="region of interest" description="Disordered" evidence="2">
    <location>
        <begin position="430"/>
        <end position="475"/>
    </location>
</feature>
<dbReference type="PROSITE" id="PS50102">
    <property type="entry name" value="RRM"/>
    <property type="match status" value="2"/>
</dbReference>
<dbReference type="CDD" id="cd00590">
    <property type="entry name" value="RRM_SF"/>
    <property type="match status" value="1"/>
</dbReference>
<dbReference type="Gene3D" id="3.30.70.330">
    <property type="match status" value="2"/>
</dbReference>
<feature type="region of interest" description="Disordered" evidence="2">
    <location>
        <begin position="86"/>
        <end position="130"/>
    </location>
</feature>
<protein>
    <submittedName>
        <fullName evidence="4">Regulator of IME2 4</fullName>
    </submittedName>
</protein>
<feature type="domain" description="RRM" evidence="3">
    <location>
        <begin position="163"/>
        <end position="241"/>
    </location>
</feature>